<accession>A0A1U7CRH9</accession>
<dbReference type="InterPro" id="IPR041049">
    <property type="entry name" value="DUF5615"/>
</dbReference>
<dbReference type="Pfam" id="PF18480">
    <property type="entry name" value="DUF5615"/>
    <property type="match status" value="1"/>
</dbReference>
<evidence type="ECO:0000313" key="3">
    <source>
        <dbReference type="Proteomes" id="UP000186309"/>
    </source>
</evidence>
<dbReference type="RefSeq" id="WP_076346898.1">
    <property type="nucleotide sequence ID" value="NZ_CP019082.1"/>
</dbReference>
<feature type="domain" description="DUF5615" evidence="1">
    <location>
        <begin position="5"/>
        <end position="67"/>
    </location>
</feature>
<dbReference type="OrthoDB" id="282903at2"/>
<dbReference type="KEGG" id="pbor:BSF38_03014"/>
<name>A0A1U7CRH9_9BACT</name>
<dbReference type="Proteomes" id="UP000186309">
    <property type="component" value="Chromosome"/>
</dbReference>
<dbReference type="AlphaFoldDB" id="A0A1U7CRH9"/>
<evidence type="ECO:0000313" key="2">
    <source>
        <dbReference type="EMBL" id="APW61499.1"/>
    </source>
</evidence>
<protein>
    <recommendedName>
        <fullName evidence="1">DUF5615 domain-containing protein</fullName>
    </recommendedName>
</protein>
<proteinExistence type="predicted"/>
<sequence>MPLAVYMDVHVPMSVTQSLRRRGLDVLTSQEDDTAAVDDQTLLARATDLGRVLFSQDQDFLSIAAEWQAAGRWFLGIVFAPQRGVSLGGLAADLELLLTCCDPQELANRVTYLPLK</sequence>
<keyword evidence="3" id="KW-1185">Reference proteome</keyword>
<dbReference type="STRING" id="1387353.BSF38_03014"/>
<evidence type="ECO:0000259" key="1">
    <source>
        <dbReference type="Pfam" id="PF18480"/>
    </source>
</evidence>
<organism evidence="2 3">
    <name type="scientific">Paludisphaera borealis</name>
    <dbReference type="NCBI Taxonomy" id="1387353"/>
    <lineage>
        <taxon>Bacteria</taxon>
        <taxon>Pseudomonadati</taxon>
        <taxon>Planctomycetota</taxon>
        <taxon>Planctomycetia</taxon>
        <taxon>Isosphaerales</taxon>
        <taxon>Isosphaeraceae</taxon>
        <taxon>Paludisphaera</taxon>
    </lineage>
</organism>
<gene>
    <name evidence="2" type="ORF">BSF38_03014</name>
</gene>
<dbReference type="EMBL" id="CP019082">
    <property type="protein sequence ID" value="APW61499.1"/>
    <property type="molecule type" value="Genomic_DNA"/>
</dbReference>
<reference evidence="3" key="1">
    <citation type="submission" date="2016-12" db="EMBL/GenBank/DDBJ databases">
        <title>Comparative genomics of four Isosphaeraceae planctomycetes: a common pool of plasmids and glycoside hydrolase genes.</title>
        <authorList>
            <person name="Ivanova A."/>
        </authorList>
    </citation>
    <scope>NUCLEOTIDE SEQUENCE [LARGE SCALE GENOMIC DNA]</scope>
    <source>
        <strain evidence="3">PX4</strain>
    </source>
</reference>